<dbReference type="InterPro" id="IPR002496">
    <property type="entry name" value="PRib_AMP_CycHydrolase_dom"/>
</dbReference>
<feature type="binding site" evidence="11">
    <location>
        <position position="115"/>
    </location>
    <ligand>
        <name>Zn(2+)</name>
        <dbReference type="ChEBI" id="CHEBI:29105"/>
        <note>ligand shared between dimeric partners</note>
    </ligand>
</feature>
<reference evidence="13 14" key="1">
    <citation type="submission" date="2019-07" db="EMBL/GenBank/DDBJ databases">
        <title>The pathways for chlorine oxyanion respiration interact through the shared metabolite chlorate.</title>
        <authorList>
            <person name="Barnum T.P."/>
            <person name="Cheng Y."/>
            <person name="Hill K.A."/>
            <person name="Lucas L.N."/>
            <person name="Carlson H.K."/>
            <person name="Coates J.D."/>
        </authorList>
    </citation>
    <scope>NUCLEOTIDE SEQUENCE [LARGE SCALE GENOMIC DNA]</scope>
    <source>
        <strain evidence="13 14">BK-1</strain>
    </source>
</reference>
<dbReference type="RefSeq" id="WP_144357220.1">
    <property type="nucleotide sequence ID" value="NZ_VMNH01000003.1"/>
</dbReference>
<dbReference type="PANTHER" id="PTHR42945">
    <property type="entry name" value="HISTIDINE BIOSYNTHESIS BIFUNCTIONAL PROTEIN"/>
    <property type="match status" value="1"/>
</dbReference>
<evidence type="ECO:0000259" key="12">
    <source>
        <dbReference type="Pfam" id="PF01502"/>
    </source>
</evidence>
<dbReference type="UniPathway" id="UPA00031">
    <property type="reaction ID" value="UER00008"/>
</dbReference>
<comment type="function">
    <text evidence="11">Catalyzes the hydrolysis of the adenine ring of phosphoribosyl-AMP.</text>
</comment>
<dbReference type="SUPFAM" id="SSF141734">
    <property type="entry name" value="HisI-like"/>
    <property type="match status" value="1"/>
</dbReference>
<dbReference type="Proteomes" id="UP000316649">
    <property type="component" value="Unassembled WGS sequence"/>
</dbReference>
<dbReference type="GO" id="GO:0000287">
    <property type="term" value="F:magnesium ion binding"/>
    <property type="evidence" value="ECO:0007669"/>
    <property type="project" value="UniProtKB-UniRule"/>
</dbReference>
<keyword evidence="10 11" id="KW-0368">Histidine biosynthesis</keyword>
<keyword evidence="14" id="KW-1185">Reference proteome</keyword>
<name>A0A557SLS4_9GAMM</name>
<comment type="subcellular location">
    <subcellularLocation>
        <location evidence="11">Cytoplasm</location>
    </subcellularLocation>
</comment>
<evidence type="ECO:0000256" key="8">
    <source>
        <dbReference type="ARBA" id="ARBA00022605"/>
    </source>
</evidence>
<dbReference type="GO" id="GO:0004636">
    <property type="term" value="F:phosphoribosyl-ATP diphosphatase activity"/>
    <property type="evidence" value="ECO:0007669"/>
    <property type="project" value="UniProtKB-EC"/>
</dbReference>
<accession>A0A557SLS4</accession>
<protein>
    <recommendedName>
        <fullName evidence="11">Phosphoribosyl-AMP cyclohydrolase</fullName>
        <shortName evidence="11">PRA-CH</shortName>
        <ecNumber evidence="11">3.5.4.19</ecNumber>
    </recommendedName>
</protein>
<evidence type="ECO:0000256" key="4">
    <source>
        <dbReference type="ARBA" id="ARBA00005204"/>
    </source>
</evidence>
<dbReference type="EC" id="3.5.4.19" evidence="11"/>
<dbReference type="FunFam" id="3.10.20.810:FF:000001">
    <property type="entry name" value="Histidine biosynthesis bifunctional protein HisIE"/>
    <property type="match status" value="1"/>
</dbReference>
<keyword evidence="7 11" id="KW-0963">Cytoplasm</keyword>
<dbReference type="NCBIfam" id="NF000768">
    <property type="entry name" value="PRK00051.1"/>
    <property type="match status" value="1"/>
</dbReference>
<dbReference type="EMBL" id="VMNH01000003">
    <property type="protein sequence ID" value="TVO78375.1"/>
    <property type="molecule type" value="Genomic_DNA"/>
</dbReference>
<evidence type="ECO:0000256" key="1">
    <source>
        <dbReference type="ARBA" id="ARBA00000024"/>
    </source>
</evidence>
<dbReference type="HAMAP" id="MF_01021">
    <property type="entry name" value="HisI"/>
    <property type="match status" value="1"/>
</dbReference>
<evidence type="ECO:0000256" key="3">
    <source>
        <dbReference type="ARBA" id="ARBA00005169"/>
    </source>
</evidence>
<comment type="pathway">
    <text evidence="4">Amino-acid biosynthesis; L-histidine biosynthesis; L-histidine from 5-phospho-alpha-D-ribose 1-diphosphate: step 2/9.</text>
</comment>
<evidence type="ECO:0000256" key="11">
    <source>
        <dbReference type="HAMAP-Rule" id="MF_01021"/>
    </source>
</evidence>
<feature type="binding site" evidence="11">
    <location>
        <position position="92"/>
    </location>
    <ligand>
        <name>Zn(2+)</name>
        <dbReference type="ChEBI" id="CHEBI:29105"/>
        <note>ligand shared between dimeric partners</note>
    </ligand>
</feature>
<dbReference type="PANTHER" id="PTHR42945:SF1">
    <property type="entry name" value="HISTIDINE BIOSYNTHESIS BIFUNCTIONAL PROTEIN HIS7"/>
    <property type="match status" value="1"/>
</dbReference>
<comment type="subunit">
    <text evidence="11">Homodimer.</text>
</comment>
<comment type="catalytic activity">
    <reaction evidence="1 11">
        <text>1-(5-phospho-beta-D-ribosyl)-5'-AMP + H2O = 1-(5-phospho-beta-D-ribosyl)-5-[(5-phospho-beta-D-ribosylamino)methylideneamino]imidazole-4-carboxamide</text>
        <dbReference type="Rhea" id="RHEA:20049"/>
        <dbReference type="ChEBI" id="CHEBI:15377"/>
        <dbReference type="ChEBI" id="CHEBI:58435"/>
        <dbReference type="ChEBI" id="CHEBI:59457"/>
        <dbReference type="EC" id="3.5.4.19"/>
    </reaction>
</comment>
<evidence type="ECO:0000256" key="5">
    <source>
        <dbReference type="ARBA" id="ARBA00007731"/>
    </source>
</evidence>
<dbReference type="GO" id="GO:0005737">
    <property type="term" value="C:cytoplasm"/>
    <property type="evidence" value="ECO:0007669"/>
    <property type="project" value="UniProtKB-SubCell"/>
</dbReference>
<keyword evidence="11" id="KW-0479">Metal-binding</keyword>
<gene>
    <name evidence="11 13" type="primary">hisI</name>
    <name evidence="13" type="ORF">FHP88_01515</name>
</gene>
<comment type="similarity">
    <text evidence="6">In the N-terminal section; belongs to the PRA-CH family.</text>
</comment>
<comment type="pathway">
    <text evidence="3 11">Amino-acid biosynthesis; L-histidine biosynthesis; L-histidine from 5-phospho-alpha-D-ribose 1-diphosphate: step 3/9.</text>
</comment>
<evidence type="ECO:0000256" key="10">
    <source>
        <dbReference type="ARBA" id="ARBA00023102"/>
    </source>
</evidence>
<dbReference type="GO" id="GO:0004635">
    <property type="term" value="F:phosphoribosyl-AMP cyclohydrolase activity"/>
    <property type="evidence" value="ECO:0007669"/>
    <property type="project" value="UniProtKB-UniRule"/>
</dbReference>
<comment type="cofactor">
    <cofactor evidence="11">
        <name>Mg(2+)</name>
        <dbReference type="ChEBI" id="CHEBI:18420"/>
    </cofactor>
    <text evidence="11">Binds 1 Mg(2+) ion per subunit.</text>
</comment>
<keyword evidence="8 11" id="KW-0028">Amino-acid biosynthesis</keyword>
<evidence type="ECO:0000313" key="13">
    <source>
        <dbReference type="EMBL" id="TVO78375.1"/>
    </source>
</evidence>
<comment type="similarity">
    <text evidence="11">Belongs to the PRA-CH family.</text>
</comment>
<proteinExistence type="inferred from homology"/>
<feature type="binding site" evidence="11">
    <location>
        <position position="93"/>
    </location>
    <ligand>
        <name>Mg(2+)</name>
        <dbReference type="ChEBI" id="CHEBI:18420"/>
    </ligand>
</feature>
<dbReference type="Pfam" id="PF01502">
    <property type="entry name" value="PRA-CH"/>
    <property type="match status" value="1"/>
</dbReference>
<organism evidence="13 14">
    <name type="scientific">Sedimenticola selenatireducens</name>
    <dbReference type="NCBI Taxonomy" id="191960"/>
    <lineage>
        <taxon>Bacteria</taxon>
        <taxon>Pseudomonadati</taxon>
        <taxon>Pseudomonadota</taxon>
        <taxon>Gammaproteobacteria</taxon>
        <taxon>Chromatiales</taxon>
        <taxon>Sedimenticolaceae</taxon>
        <taxon>Sedimenticola</taxon>
    </lineage>
</organism>
<dbReference type="OrthoDB" id="9795769at2"/>
<evidence type="ECO:0000256" key="9">
    <source>
        <dbReference type="ARBA" id="ARBA00022801"/>
    </source>
</evidence>
<evidence type="ECO:0000256" key="2">
    <source>
        <dbReference type="ARBA" id="ARBA00001460"/>
    </source>
</evidence>
<sequence>MKKSEKFKLGESLPLAEVLDNLPFNADGLIPAIAQQHDTGEVLMMAWMNRVSLDETLEKGRVCYWSRSRQKLWRKGESSGQVQILKDMRFDCDGDTILLLVDQTGPACHTGRRTCFYNAVRGDKVEVVSEPLIDPEDLYGK</sequence>
<comment type="similarity">
    <text evidence="5">In the C-terminal section; belongs to the PRA-PH family.</text>
</comment>
<dbReference type="InterPro" id="IPR038019">
    <property type="entry name" value="PRib_AMP_CycHydrolase_sf"/>
</dbReference>
<keyword evidence="11" id="KW-0862">Zinc</keyword>
<evidence type="ECO:0000256" key="7">
    <source>
        <dbReference type="ARBA" id="ARBA00022490"/>
    </source>
</evidence>
<feature type="binding site" evidence="11">
    <location>
        <position position="95"/>
    </location>
    <ligand>
        <name>Mg(2+)</name>
        <dbReference type="ChEBI" id="CHEBI:18420"/>
    </ligand>
</feature>
<dbReference type="Gene3D" id="4.10.80.70">
    <property type="match status" value="1"/>
</dbReference>
<dbReference type="Gene3D" id="3.10.20.810">
    <property type="entry name" value="Phosphoribosyl-AMP cyclohydrolase"/>
    <property type="match status" value="1"/>
</dbReference>
<comment type="catalytic activity">
    <reaction evidence="2">
        <text>1-(5-phospho-beta-D-ribosyl)-ATP + H2O = 1-(5-phospho-beta-D-ribosyl)-5'-AMP + diphosphate + H(+)</text>
        <dbReference type="Rhea" id="RHEA:22828"/>
        <dbReference type="ChEBI" id="CHEBI:15377"/>
        <dbReference type="ChEBI" id="CHEBI:15378"/>
        <dbReference type="ChEBI" id="CHEBI:33019"/>
        <dbReference type="ChEBI" id="CHEBI:59457"/>
        <dbReference type="ChEBI" id="CHEBI:73183"/>
        <dbReference type="EC" id="3.6.1.31"/>
    </reaction>
</comment>
<comment type="cofactor">
    <cofactor evidence="11">
        <name>Zn(2+)</name>
        <dbReference type="ChEBI" id="CHEBI:29105"/>
    </cofactor>
    <text evidence="11">Binds 1 zinc ion per subunit.</text>
</comment>
<dbReference type="AlphaFoldDB" id="A0A557SLS4"/>
<keyword evidence="9 11" id="KW-0378">Hydrolase</keyword>
<feature type="domain" description="Phosphoribosyl-AMP cyclohydrolase" evidence="12">
    <location>
        <begin position="44"/>
        <end position="117"/>
    </location>
</feature>
<feature type="binding site" evidence="11">
    <location>
        <position position="91"/>
    </location>
    <ligand>
        <name>Mg(2+)</name>
        <dbReference type="ChEBI" id="CHEBI:18420"/>
    </ligand>
</feature>
<keyword evidence="11" id="KW-0460">Magnesium</keyword>
<dbReference type="GO" id="GO:0008270">
    <property type="term" value="F:zinc ion binding"/>
    <property type="evidence" value="ECO:0007669"/>
    <property type="project" value="UniProtKB-UniRule"/>
</dbReference>
<comment type="caution">
    <text evidence="13">The sequence shown here is derived from an EMBL/GenBank/DDBJ whole genome shotgun (WGS) entry which is preliminary data.</text>
</comment>
<dbReference type="GO" id="GO:0000105">
    <property type="term" value="P:L-histidine biosynthetic process"/>
    <property type="evidence" value="ECO:0007669"/>
    <property type="project" value="UniProtKB-UniRule"/>
</dbReference>
<evidence type="ECO:0000313" key="14">
    <source>
        <dbReference type="Proteomes" id="UP000316649"/>
    </source>
</evidence>
<feature type="binding site" evidence="11">
    <location>
        <position position="108"/>
    </location>
    <ligand>
        <name>Zn(2+)</name>
        <dbReference type="ChEBI" id="CHEBI:29105"/>
        <note>ligand shared between dimeric partners</note>
    </ligand>
</feature>
<evidence type="ECO:0000256" key="6">
    <source>
        <dbReference type="ARBA" id="ARBA00008299"/>
    </source>
</evidence>
<dbReference type="InterPro" id="IPR026660">
    <property type="entry name" value="PRA-CH"/>
</dbReference>